<dbReference type="Pfam" id="PF02825">
    <property type="entry name" value="WWE"/>
    <property type="match status" value="1"/>
</dbReference>
<dbReference type="Gene3D" id="3.90.228.10">
    <property type="match status" value="1"/>
</dbReference>
<dbReference type="Gene3D" id="2.30.30.140">
    <property type="match status" value="1"/>
</dbReference>
<evidence type="ECO:0000256" key="1">
    <source>
        <dbReference type="ARBA" id="ARBA00004123"/>
    </source>
</evidence>
<feature type="compositionally biased region" description="Polar residues" evidence="5">
    <location>
        <begin position="1288"/>
        <end position="1297"/>
    </location>
</feature>
<feature type="region of interest" description="Disordered" evidence="5">
    <location>
        <begin position="486"/>
        <end position="506"/>
    </location>
</feature>
<evidence type="ECO:0000256" key="5">
    <source>
        <dbReference type="SAM" id="MobiDB-lite"/>
    </source>
</evidence>
<feature type="compositionally biased region" description="Basic and acidic residues" evidence="5">
    <location>
        <begin position="1085"/>
        <end position="1100"/>
    </location>
</feature>
<dbReference type="CDD" id="cd20145">
    <property type="entry name" value="PWWP_ZCWPW1"/>
    <property type="match status" value="1"/>
</dbReference>
<dbReference type="InterPro" id="IPR000313">
    <property type="entry name" value="PWWP_dom"/>
</dbReference>
<feature type="compositionally biased region" description="Basic and acidic residues" evidence="5">
    <location>
        <begin position="1062"/>
        <end position="1075"/>
    </location>
</feature>
<feature type="compositionally biased region" description="Basic and acidic residues" evidence="5">
    <location>
        <begin position="1513"/>
        <end position="1525"/>
    </location>
</feature>
<protein>
    <submittedName>
        <fullName evidence="10">Uncharacterized protein</fullName>
    </submittedName>
</protein>
<dbReference type="PROSITE" id="PS50918">
    <property type="entry name" value="WWE"/>
    <property type="match status" value="1"/>
</dbReference>
<dbReference type="EMBL" id="CALNXI010003402">
    <property type="protein sequence ID" value="CAH3193162.1"/>
    <property type="molecule type" value="Genomic_DNA"/>
</dbReference>
<feature type="zinc finger region" description="C3H1-type" evidence="4">
    <location>
        <begin position="272"/>
        <end position="299"/>
    </location>
</feature>
<feature type="domain" description="PARP catalytic" evidence="9">
    <location>
        <begin position="501"/>
        <end position="724"/>
    </location>
</feature>
<dbReference type="PANTHER" id="PTHR45740">
    <property type="entry name" value="POLY [ADP-RIBOSE] POLYMERASE"/>
    <property type="match status" value="1"/>
</dbReference>
<feature type="compositionally biased region" description="Low complexity" evidence="5">
    <location>
        <begin position="1016"/>
        <end position="1042"/>
    </location>
</feature>
<feature type="domain" description="WWE" evidence="8">
    <location>
        <begin position="378"/>
        <end position="463"/>
    </location>
</feature>
<feature type="region of interest" description="Disordered" evidence="5">
    <location>
        <begin position="1249"/>
        <end position="1531"/>
    </location>
</feature>
<reference evidence="10 11" key="1">
    <citation type="submission" date="2022-05" db="EMBL/GenBank/DDBJ databases">
        <authorList>
            <consortium name="Genoscope - CEA"/>
            <person name="William W."/>
        </authorList>
    </citation>
    <scope>NUCLEOTIDE SEQUENCE [LARGE SCALE GENOMIC DNA]</scope>
</reference>
<comment type="subcellular location">
    <subcellularLocation>
        <location evidence="1">Nucleus</location>
    </subcellularLocation>
</comment>
<evidence type="ECO:0000259" key="9">
    <source>
        <dbReference type="PROSITE" id="PS51059"/>
    </source>
</evidence>
<keyword evidence="4" id="KW-0479">Metal-binding</keyword>
<dbReference type="InterPro" id="IPR037197">
    <property type="entry name" value="WWE_dom_sf"/>
</dbReference>
<feature type="compositionally biased region" description="Basic and acidic residues" evidence="5">
    <location>
        <begin position="1000"/>
        <end position="1015"/>
    </location>
</feature>
<feature type="compositionally biased region" description="Basic and acidic residues" evidence="5">
    <location>
        <begin position="1201"/>
        <end position="1218"/>
    </location>
</feature>
<feature type="compositionally biased region" description="Basic and acidic residues" evidence="5">
    <location>
        <begin position="1468"/>
        <end position="1488"/>
    </location>
</feature>
<feature type="compositionally biased region" description="Basic residues" evidence="5">
    <location>
        <begin position="1049"/>
        <end position="1061"/>
    </location>
</feature>
<evidence type="ECO:0000256" key="3">
    <source>
        <dbReference type="ARBA" id="ARBA00024347"/>
    </source>
</evidence>
<sequence>MAKSSIPREALEEMIELLLGNGGELELESLVRQLSSHNRRLVSDFGELDFVTSFKSKSKVMVKLDIPLKFCSQVEEEGGCVSKGCIALHLCPYFIKGKCSFNLKCKRSHNYGDQHTVGILNHFRLGFLTKVPSSSLLQKILRMIVDQSELQRTAAKRSVPDICRYYNNKATCQKEDICPYLHVCKHFIDDHCSFNDRCIRDHNFSAPHNRKVLEGYGMDGISDLEVLQHLKGREIKRNVSGISDVEKPDKVFPKAVTPVVPVPTNKAKDEKEKDNEICGFNLRGKCNYGDNCIHRHTELPYLWEFSVHGEKWESFSSDLNTMLEQTYYDVNKGSCTVMIRGILHSVKFDGMTAEPVLPDDAVNWTSPKIQRLSTVSWVVAAAGHVFSTRWHWYWQDENNEWQLYGTPTDGHAASTTNSQRLESEYMAEKDCHSFSASHHRYTLYFKGWYQQNDVHKTKRPVRRRPADFVTKQNMKDIAQRRRVTALDSAKSSSASPELDGIPSHWRPLSDGEDFSCVKLKTISDEYKGTEKKFQDTMKRRRMIIKIERVQNPDLWTRYTQEKGRMAKKAGKEPEERQLFHGTKSDTVDAICQQGFDWRMCGKHGTKYGKGSYFACKAKYSHRYSSIQVTSRSYKQMFLARVLVGSYTNGDSELTRPPAKHPSTPHVLFDSCCDNKTNPSLVSGPFLGLKKFDSVIKKDKFLKENSSTELSYSKSLATSTQEPVWDTEYSEELNVPVPDLYPELSESLQNMQESDTEQVEIAKGVINMEPRCDNEGMQCVPTSCNDRPDEPVVSQSQDDSQLSNTGSQAKQKRKLAKPRKIRKRKGIDQGQNTITLTENSELLTDLQGTDNEKYNECSASQETFDSQEGNLDVMYTPYPSGAIVWAKMVGYPWWPAMMEDDPDYGYYCETGEDNVTPEMYHVVFFDKEVSRTWVNAVCIRNFSCDDDPEDMGKVTFKGKTYRRQLTAATLAARRAAQLPLQRRLAEYGFAARYKGPIGRKAVEESKRSISLERGELSDSVTDSSSQEFSSSGNSFISENSYSSPDEPKRLKPKTPLKSKTRKEKTAKTPIKSEKKKMQQTKPADSAGRKEKAGKKEAKKAIADASITTNGSKELAPQSSSTSTNIEMQTDTEQPTEGDQGKNKNTEMLLSNHSEAPVPNTLNSKIYSEDTICENERSTTKPSAKKLVESDSLKAKLVKKRKKSDEVRGRKNAKKSKEDNSNISVLENSVKIKQHEKADANVMTLNTLLKTQKKRTACEESNQKKKKVAAKIEKDPPDIAVREEVKRDNSVSPSTSNLADSIENQREGAVSKTKERDRPTGDGTKAEGPCPESGGNGVDKEKDSGSHKNRTNKNEKKKTAGSSEKGNEGLESGKGSEELTSSSEGSGQKETSGDGLHPESHPQPQNSGFTLKRSSANTDVRVSLTEKVTQKKPLPKLVKAFKPPIAKEGKGPKMPKLLKPQFVSPALAVKKGDKNDLRKEGSEPKAESNTETKPLGTTKGMKLKSKSPQTMVHSQSEKSKESERHQATDILPG</sequence>
<feature type="zinc finger region" description="C3H1-type" evidence="4">
    <location>
        <begin position="157"/>
        <end position="185"/>
    </location>
</feature>
<feature type="compositionally biased region" description="Polar residues" evidence="5">
    <location>
        <begin position="1400"/>
        <end position="1418"/>
    </location>
</feature>
<feature type="compositionally biased region" description="Polar residues" evidence="5">
    <location>
        <begin position="1106"/>
        <end position="1135"/>
    </location>
</feature>
<dbReference type="SUPFAM" id="SSF63748">
    <property type="entry name" value="Tudor/PWWP/MBT"/>
    <property type="match status" value="1"/>
</dbReference>
<proteinExistence type="inferred from homology"/>
<dbReference type="SMART" id="SM00356">
    <property type="entry name" value="ZnF_C3H1"/>
    <property type="match status" value="3"/>
</dbReference>
<evidence type="ECO:0000259" key="8">
    <source>
        <dbReference type="PROSITE" id="PS50918"/>
    </source>
</evidence>
<feature type="compositionally biased region" description="Low complexity" evidence="5">
    <location>
        <begin position="791"/>
        <end position="800"/>
    </location>
</feature>
<gene>
    <name evidence="10" type="ORF">PEVE_00025331</name>
</gene>
<dbReference type="InterPro" id="IPR012317">
    <property type="entry name" value="Poly(ADP-ribose)pol_cat_dom"/>
</dbReference>
<feature type="zinc finger region" description="C3H1-type" evidence="4">
    <location>
        <begin position="90"/>
        <end position="112"/>
    </location>
</feature>
<dbReference type="SUPFAM" id="SSF56399">
    <property type="entry name" value="ADP-ribosylation"/>
    <property type="match status" value="1"/>
</dbReference>
<keyword evidence="11" id="KW-1185">Reference proteome</keyword>
<comment type="similarity">
    <text evidence="3">Belongs to the ARTD/PARP family.</text>
</comment>
<dbReference type="Pfam" id="PF00644">
    <property type="entry name" value="PARP"/>
    <property type="match status" value="1"/>
</dbReference>
<feature type="compositionally biased region" description="Polar residues" evidence="5">
    <location>
        <begin position="1144"/>
        <end position="1164"/>
    </location>
</feature>
<dbReference type="CDD" id="cd01439">
    <property type="entry name" value="TCCD_inducible_PARP_like"/>
    <property type="match status" value="1"/>
</dbReference>
<dbReference type="Proteomes" id="UP001159427">
    <property type="component" value="Unassembled WGS sequence"/>
</dbReference>
<dbReference type="PANTHER" id="PTHR45740:SF2">
    <property type="entry name" value="POLY [ADP-RIBOSE] POLYMERASE"/>
    <property type="match status" value="1"/>
</dbReference>
<evidence type="ECO:0000313" key="10">
    <source>
        <dbReference type="EMBL" id="CAH3193162.1"/>
    </source>
</evidence>
<dbReference type="SMART" id="SM00293">
    <property type="entry name" value="PWWP"/>
    <property type="match status" value="1"/>
</dbReference>
<evidence type="ECO:0000313" key="11">
    <source>
        <dbReference type="Proteomes" id="UP001159427"/>
    </source>
</evidence>
<feature type="region of interest" description="Disordered" evidence="5">
    <location>
        <begin position="778"/>
        <end position="831"/>
    </location>
</feature>
<dbReference type="Pfam" id="PF00855">
    <property type="entry name" value="PWWP"/>
    <property type="match status" value="1"/>
</dbReference>
<dbReference type="InterPro" id="IPR051712">
    <property type="entry name" value="ARTD-AVP"/>
</dbReference>
<comment type="caution">
    <text evidence="10">The sequence shown here is derived from an EMBL/GenBank/DDBJ whole genome shotgun (WGS) entry which is preliminary data.</text>
</comment>
<feature type="domain" description="C3H1-type" evidence="6">
    <location>
        <begin position="272"/>
        <end position="299"/>
    </location>
</feature>
<dbReference type="InterPro" id="IPR004170">
    <property type="entry name" value="WWE_dom"/>
</dbReference>
<evidence type="ECO:0000259" key="6">
    <source>
        <dbReference type="PROSITE" id="PS50103"/>
    </source>
</evidence>
<dbReference type="PROSITE" id="PS50812">
    <property type="entry name" value="PWWP"/>
    <property type="match status" value="1"/>
</dbReference>
<dbReference type="PROSITE" id="PS51059">
    <property type="entry name" value="PARP_CATALYTIC"/>
    <property type="match status" value="1"/>
</dbReference>
<keyword evidence="4" id="KW-0862">Zinc</keyword>
<feature type="compositionally biased region" description="Basic and acidic residues" evidence="5">
    <location>
        <begin position="1336"/>
        <end position="1356"/>
    </location>
</feature>
<evidence type="ECO:0000256" key="4">
    <source>
        <dbReference type="PROSITE-ProRule" id="PRU00723"/>
    </source>
</evidence>
<dbReference type="PROSITE" id="PS50103">
    <property type="entry name" value="ZF_C3H1"/>
    <property type="match status" value="3"/>
</dbReference>
<feature type="domain" description="C3H1-type" evidence="6">
    <location>
        <begin position="90"/>
        <end position="112"/>
    </location>
</feature>
<feature type="region of interest" description="Disordered" evidence="5">
    <location>
        <begin position="1000"/>
        <end position="1225"/>
    </location>
</feature>
<organism evidence="10 11">
    <name type="scientific">Porites evermanni</name>
    <dbReference type="NCBI Taxonomy" id="104178"/>
    <lineage>
        <taxon>Eukaryota</taxon>
        <taxon>Metazoa</taxon>
        <taxon>Cnidaria</taxon>
        <taxon>Anthozoa</taxon>
        <taxon>Hexacorallia</taxon>
        <taxon>Scleractinia</taxon>
        <taxon>Fungiina</taxon>
        <taxon>Poritidae</taxon>
        <taxon>Porites</taxon>
    </lineage>
</organism>
<dbReference type="Gene3D" id="3.30.720.50">
    <property type="match status" value="1"/>
</dbReference>
<keyword evidence="2" id="KW-0539">Nucleus</keyword>
<dbReference type="Gene3D" id="4.10.1000.10">
    <property type="entry name" value="Zinc finger, CCCH-type"/>
    <property type="match status" value="1"/>
</dbReference>
<dbReference type="SUPFAM" id="SSF117839">
    <property type="entry name" value="WWE domain"/>
    <property type="match status" value="2"/>
</dbReference>
<accession>A0ABN8SRH1</accession>
<evidence type="ECO:0000256" key="2">
    <source>
        <dbReference type="ARBA" id="ARBA00023242"/>
    </source>
</evidence>
<dbReference type="InterPro" id="IPR000571">
    <property type="entry name" value="Znf_CCCH"/>
</dbReference>
<name>A0ABN8SRH1_9CNID</name>
<evidence type="ECO:0000259" key="7">
    <source>
        <dbReference type="PROSITE" id="PS50812"/>
    </source>
</evidence>
<feature type="compositionally biased region" description="Basic residues" evidence="5">
    <location>
        <begin position="809"/>
        <end position="824"/>
    </location>
</feature>
<feature type="compositionally biased region" description="Basic and acidic residues" evidence="5">
    <location>
        <begin position="1268"/>
        <end position="1287"/>
    </location>
</feature>
<keyword evidence="4" id="KW-0863">Zinc-finger</keyword>
<feature type="domain" description="PWWP" evidence="7">
    <location>
        <begin position="879"/>
        <end position="933"/>
    </location>
</feature>
<feature type="domain" description="C3H1-type" evidence="6">
    <location>
        <begin position="157"/>
        <end position="185"/>
    </location>
</feature>